<accession>A0AAV2F181</accession>
<evidence type="ECO:0000313" key="1">
    <source>
        <dbReference type="EMBL" id="CAL1391995.1"/>
    </source>
</evidence>
<sequence>MSITPPAKPITPAPPPLADKEMMKAVVLDGFIIPTAAIPQLGRQPLKVGFPSVSFCRGNNINSDPDGQLNDNFGDQQGTDFYATRQRKLEGQDFSVECGTGPGWVMLSNKSKRPIGSPYDMSRLVMGQIPQSNLHNQG</sequence>
<protein>
    <submittedName>
        <fullName evidence="1">Uncharacterized protein</fullName>
    </submittedName>
</protein>
<name>A0AAV2F181_9ROSI</name>
<dbReference type="AlphaFoldDB" id="A0AAV2F181"/>
<evidence type="ECO:0000313" key="2">
    <source>
        <dbReference type="Proteomes" id="UP001497516"/>
    </source>
</evidence>
<reference evidence="1 2" key="1">
    <citation type="submission" date="2024-04" db="EMBL/GenBank/DDBJ databases">
        <authorList>
            <person name="Fracassetti M."/>
        </authorList>
    </citation>
    <scope>NUCLEOTIDE SEQUENCE [LARGE SCALE GENOMIC DNA]</scope>
</reference>
<gene>
    <name evidence="1" type="ORF">LTRI10_LOCUS32676</name>
</gene>
<dbReference type="EMBL" id="OZ034819">
    <property type="protein sequence ID" value="CAL1391995.1"/>
    <property type="molecule type" value="Genomic_DNA"/>
</dbReference>
<dbReference type="Proteomes" id="UP001497516">
    <property type="component" value="Chromosome 6"/>
</dbReference>
<keyword evidence="2" id="KW-1185">Reference proteome</keyword>
<organism evidence="1 2">
    <name type="scientific">Linum trigynum</name>
    <dbReference type="NCBI Taxonomy" id="586398"/>
    <lineage>
        <taxon>Eukaryota</taxon>
        <taxon>Viridiplantae</taxon>
        <taxon>Streptophyta</taxon>
        <taxon>Embryophyta</taxon>
        <taxon>Tracheophyta</taxon>
        <taxon>Spermatophyta</taxon>
        <taxon>Magnoliopsida</taxon>
        <taxon>eudicotyledons</taxon>
        <taxon>Gunneridae</taxon>
        <taxon>Pentapetalae</taxon>
        <taxon>rosids</taxon>
        <taxon>fabids</taxon>
        <taxon>Malpighiales</taxon>
        <taxon>Linaceae</taxon>
        <taxon>Linum</taxon>
    </lineage>
</organism>
<proteinExistence type="predicted"/>